<reference evidence="5" key="2">
    <citation type="submission" date="2020-12" db="UniProtKB">
        <authorList>
            <consortium name="WormBaseParasite"/>
        </authorList>
    </citation>
    <scope>IDENTIFICATION</scope>
</reference>
<dbReference type="AlphaFoldDB" id="A0A090KWM8"/>
<evidence type="ECO:0000313" key="5">
    <source>
        <dbReference type="WBParaSite" id="SRAE_1000019100.1"/>
    </source>
</evidence>
<proteinExistence type="predicted"/>
<dbReference type="WBParaSite" id="SRAE_1000019100.1">
    <property type="protein sequence ID" value="SRAE_1000019100.1"/>
    <property type="gene ID" value="WBGene00256785"/>
</dbReference>
<keyword evidence="1" id="KW-0472">Membrane</keyword>
<evidence type="ECO:0000313" key="4">
    <source>
        <dbReference type="Proteomes" id="UP000035682"/>
    </source>
</evidence>
<keyword evidence="2" id="KW-0732">Signal</keyword>
<organism evidence="3">
    <name type="scientific">Strongyloides ratti</name>
    <name type="common">Parasitic roundworm</name>
    <dbReference type="NCBI Taxonomy" id="34506"/>
    <lineage>
        <taxon>Eukaryota</taxon>
        <taxon>Metazoa</taxon>
        <taxon>Ecdysozoa</taxon>
        <taxon>Nematoda</taxon>
        <taxon>Chromadorea</taxon>
        <taxon>Rhabditida</taxon>
        <taxon>Tylenchina</taxon>
        <taxon>Panagrolaimomorpha</taxon>
        <taxon>Strongyloidoidea</taxon>
        <taxon>Strongyloididae</taxon>
        <taxon>Strongyloides</taxon>
    </lineage>
</organism>
<dbReference type="GeneID" id="36374280"/>
<dbReference type="RefSeq" id="XP_024501117.1">
    <property type="nucleotide sequence ID" value="XM_024646994.1"/>
</dbReference>
<gene>
    <name evidence="3 5 6" type="ORF">SRAE_1000019100</name>
</gene>
<feature type="chain" id="PRO_5015030136" evidence="2">
    <location>
        <begin position="22"/>
        <end position="220"/>
    </location>
</feature>
<keyword evidence="1" id="KW-1133">Transmembrane helix</keyword>
<keyword evidence="4" id="KW-1185">Reference proteome</keyword>
<evidence type="ECO:0000313" key="6">
    <source>
        <dbReference type="WormBase" id="SRAE_1000019100"/>
    </source>
</evidence>
<protein>
    <submittedName>
        <fullName evidence="3 5">Uncharacterized protein</fullName>
    </submittedName>
</protein>
<feature type="transmembrane region" description="Helical" evidence="1">
    <location>
        <begin position="175"/>
        <end position="196"/>
    </location>
</feature>
<evidence type="ECO:0000256" key="2">
    <source>
        <dbReference type="SAM" id="SignalP"/>
    </source>
</evidence>
<name>A0A090KWM8_STRRB</name>
<evidence type="ECO:0000256" key="1">
    <source>
        <dbReference type="SAM" id="Phobius"/>
    </source>
</evidence>
<dbReference type="EMBL" id="LN609528">
    <property type="protein sequence ID" value="CEF61915.1"/>
    <property type="molecule type" value="Genomic_DNA"/>
</dbReference>
<keyword evidence="1" id="KW-0812">Transmembrane</keyword>
<dbReference type="Proteomes" id="UP000035682">
    <property type="component" value="Unplaced"/>
</dbReference>
<reference evidence="3 4" key="1">
    <citation type="submission" date="2014-09" db="EMBL/GenBank/DDBJ databases">
        <authorList>
            <person name="Martin A.A."/>
        </authorList>
    </citation>
    <scope>NUCLEOTIDE SEQUENCE</scope>
    <source>
        <strain evidence="4">ED321</strain>
        <strain evidence="3">ED321 Heterogonic</strain>
    </source>
</reference>
<feature type="signal peptide" evidence="2">
    <location>
        <begin position="1"/>
        <end position="21"/>
    </location>
</feature>
<evidence type="ECO:0000313" key="3">
    <source>
        <dbReference type="EMBL" id="CEF61915.1"/>
    </source>
</evidence>
<accession>A0A090KWM8</accession>
<dbReference type="WormBase" id="SRAE_1000019100">
    <property type="protein sequence ID" value="SRP08363"/>
    <property type="gene ID" value="WBGene00256785"/>
</dbReference>
<sequence>MNAIAFCTMLLLVIFLYLSFNDHEKCDKNITNSVKNNEEEKNISRISVTPTIKTAASIDNNILAFNITIINNLTTTTFSTPIISTTISTYTVTNTSTSKLFQHKNLSTTKQKIPVTFYQVENMTSMLNSMTEPSITNNNNINPLTSLYINNTTPMTTTIMIDISTKNNNEILKNVGFIIAVIIQILIMLMTCFVLCRCIHKNTVKQTPNNNMIALDEFNR</sequence>
<dbReference type="CTD" id="36374280"/>